<dbReference type="STRING" id="857265.WG78_06875"/>
<dbReference type="NCBIfam" id="TIGR01383">
    <property type="entry name" value="not_thiJ"/>
    <property type="match status" value="1"/>
</dbReference>
<comment type="caution">
    <text evidence="2">The sequence shown here is derived from an EMBL/GenBank/DDBJ whole genome shotgun (WGS) entry which is preliminary data.</text>
</comment>
<name>A0A0N1JT21_9NEIS</name>
<keyword evidence="3" id="KW-1185">Reference proteome</keyword>
<organism evidence="2 3">
    <name type="scientific">Amantichitinum ursilacus</name>
    <dbReference type="NCBI Taxonomy" id="857265"/>
    <lineage>
        <taxon>Bacteria</taxon>
        <taxon>Pseudomonadati</taxon>
        <taxon>Pseudomonadota</taxon>
        <taxon>Betaproteobacteria</taxon>
        <taxon>Neisseriales</taxon>
        <taxon>Chitinibacteraceae</taxon>
        <taxon>Amantichitinum</taxon>
    </lineage>
</organism>
<dbReference type="InterPro" id="IPR002818">
    <property type="entry name" value="DJ-1/PfpI"/>
</dbReference>
<feature type="domain" description="DJ-1/PfpI" evidence="1">
    <location>
        <begin position="3"/>
        <end position="165"/>
    </location>
</feature>
<dbReference type="PATRIC" id="fig|857265.3.peg.1415"/>
<proteinExistence type="predicted"/>
<evidence type="ECO:0000313" key="2">
    <source>
        <dbReference type="EMBL" id="KPC53828.1"/>
    </source>
</evidence>
<dbReference type="PANTHER" id="PTHR48094">
    <property type="entry name" value="PROTEIN/NUCLEIC ACID DEGLYCASE DJ-1-RELATED"/>
    <property type="match status" value="1"/>
</dbReference>
<dbReference type="Proteomes" id="UP000037939">
    <property type="component" value="Unassembled WGS sequence"/>
</dbReference>
<reference evidence="2 3" key="1">
    <citation type="submission" date="2015-07" db="EMBL/GenBank/DDBJ databases">
        <title>Draft genome sequence of the Amantichitinum ursilacus IGB-41, a new chitin-degrading bacterium.</title>
        <authorList>
            <person name="Kirstahler P."/>
            <person name="Guenther M."/>
            <person name="Grumaz C."/>
            <person name="Rupp S."/>
            <person name="Zibek S."/>
            <person name="Sohn K."/>
        </authorList>
    </citation>
    <scope>NUCLEOTIDE SEQUENCE [LARGE SCALE GENOMIC DNA]</scope>
    <source>
        <strain evidence="2 3">IGB-41</strain>
    </source>
</reference>
<dbReference type="AlphaFoldDB" id="A0A0N1JT21"/>
<dbReference type="InterPro" id="IPR050325">
    <property type="entry name" value="Prot/Nucl_acid_deglycase"/>
</dbReference>
<dbReference type="SUPFAM" id="SSF52317">
    <property type="entry name" value="Class I glutamine amidotransferase-like"/>
    <property type="match status" value="1"/>
</dbReference>
<dbReference type="InterPro" id="IPR006287">
    <property type="entry name" value="DJ-1"/>
</dbReference>
<gene>
    <name evidence="2" type="primary">yajL</name>
    <name evidence="2" type="ORF">WG78_06875</name>
</gene>
<dbReference type="EMBL" id="LAQT01000004">
    <property type="protein sequence ID" value="KPC53828.1"/>
    <property type="molecule type" value="Genomic_DNA"/>
</dbReference>
<dbReference type="InterPro" id="IPR029062">
    <property type="entry name" value="Class_I_gatase-like"/>
</dbReference>
<protein>
    <submittedName>
        <fullName evidence="2">Chaperone protein YajL</fullName>
    </submittedName>
</protein>
<dbReference type="CDD" id="cd03135">
    <property type="entry name" value="GATase1_DJ-1"/>
    <property type="match status" value="1"/>
</dbReference>
<accession>A0A0N1JT21</accession>
<dbReference type="Pfam" id="PF01965">
    <property type="entry name" value="DJ-1_PfpI"/>
    <property type="match status" value="1"/>
</dbReference>
<dbReference type="PANTHER" id="PTHR48094:SF12">
    <property type="entry name" value="PARKINSON DISEASE PROTEIN 7 HOMOLOG"/>
    <property type="match status" value="1"/>
</dbReference>
<evidence type="ECO:0000259" key="1">
    <source>
        <dbReference type="Pfam" id="PF01965"/>
    </source>
</evidence>
<dbReference type="Gene3D" id="3.40.50.880">
    <property type="match status" value="1"/>
</dbReference>
<sequence length="183" mass="19227">MTQVHVYAAAGFEEVELVTTVDILRRAEIETLLVSLNEDLAVTGSHQMTLQVDLTFAEAAVETPTLIVLPGGPGANVMLQHAPLQQRLREQIAASRPVAAICAAPKVLAKAGLLQGKKATCFPGFESLLAEAGAIVSPYNVVSDGLITTSRGAGTAALFALELVRLLGKDNAAHQVGRAMLYL</sequence>
<dbReference type="GO" id="GO:0005737">
    <property type="term" value="C:cytoplasm"/>
    <property type="evidence" value="ECO:0007669"/>
    <property type="project" value="TreeGrafter"/>
</dbReference>
<dbReference type="RefSeq" id="WP_053937069.1">
    <property type="nucleotide sequence ID" value="NZ_LAQT01000004.1"/>
</dbReference>
<evidence type="ECO:0000313" key="3">
    <source>
        <dbReference type="Proteomes" id="UP000037939"/>
    </source>
</evidence>